<dbReference type="RefSeq" id="XP_005835061.1">
    <property type="nucleotide sequence ID" value="XM_005835004.1"/>
</dbReference>
<evidence type="ECO:0000313" key="2">
    <source>
        <dbReference type="EMBL" id="EKX48081.1"/>
    </source>
</evidence>
<keyword evidence="1" id="KW-1133">Transmembrane helix</keyword>
<proteinExistence type="predicted"/>
<reference evidence="4" key="2">
    <citation type="submission" date="2012-11" db="EMBL/GenBank/DDBJ databases">
        <authorList>
            <person name="Kuo A."/>
            <person name="Curtis B.A."/>
            <person name="Tanifuji G."/>
            <person name="Burki F."/>
            <person name="Gruber A."/>
            <person name="Irimia M."/>
            <person name="Maruyama S."/>
            <person name="Arias M.C."/>
            <person name="Ball S.G."/>
            <person name="Gile G.H."/>
            <person name="Hirakawa Y."/>
            <person name="Hopkins J.F."/>
            <person name="Rensing S.A."/>
            <person name="Schmutz J."/>
            <person name="Symeonidi A."/>
            <person name="Elias M."/>
            <person name="Eveleigh R.J."/>
            <person name="Herman E.K."/>
            <person name="Klute M.J."/>
            <person name="Nakayama T."/>
            <person name="Obornik M."/>
            <person name="Reyes-Prieto A."/>
            <person name="Armbrust E.V."/>
            <person name="Aves S.J."/>
            <person name="Beiko R.G."/>
            <person name="Coutinho P."/>
            <person name="Dacks J.B."/>
            <person name="Durnford D.G."/>
            <person name="Fast N.M."/>
            <person name="Green B.R."/>
            <person name="Grisdale C."/>
            <person name="Hempe F."/>
            <person name="Henrissat B."/>
            <person name="Hoppner M.P."/>
            <person name="Ishida K.-I."/>
            <person name="Kim E."/>
            <person name="Koreny L."/>
            <person name="Kroth P.G."/>
            <person name="Liu Y."/>
            <person name="Malik S.-B."/>
            <person name="Maier U.G."/>
            <person name="McRose D."/>
            <person name="Mock T."/>
            <person name="Neilson J.A."/>
            <person name="Onodera N.T."/>
            <person name="Poole A.M."/>
            <person name="Pritham E.J."/>
            <person name="Richards T.A."/>
            <person name="Rocap G."/>
            <person name="Roy S.W."/>
            <person name="Sarai C."/>
            <person name="Schaack S."/>
            <person name="Shirato S."/>
            <person name="Slamovits C.H."/>
            <person name="Spencer D.F."/>
            <person name="Suzuki S."/>
            <person name="Worden A.Z."/>
            <person name="Zauner S."/>
            <person name="Barry K."/>
            <person name="Bell C."/>
            <person name="Bharti A.K."/>
            <person name="Crow J.A."/>
            <person name="Grimwood J."/>
            <person name="Kramer R."/>
            <person name="Lindquist E."/>
            <person name="Lucas S."/>
            <person name="Salamov A."/>
            <person name="McFadden G.I."/>
            <person name="Lane C.E."/>
            <person name="Keeling P.J."/>
            <person name="Gray M.W."/>
            <person name="Grigoriev I.V."/>
            <person name="Archibald J.M."/>
        </authorList>
    </citation>
    <scope>NUCLEOTIDE SEQUENCE</scope>
    <source>
        <strain evidence="4">CCMP2712</strain>
    </source>
</reference>
<organism evidence="2">
    <name type="scientific">Guillardia theta (strain CCMP2712)</name>
    <name type="common">Cryptophyte</name>
    <dbReference type="NCBI Taxonomy" id="905079"/>
    <lineage>
        <taxon>Eukaryota</taxon>
        <taxon>Cryptophyceae</taxon>
        <taxon>Pyrenomonadales</taxon>
        <taxon>Geminigeraceae</taxon>
        <taxon>Guillardia</taxon>
    </lineage>
</organism>
<dbReference type="GeneID" id="17304658"/>
<keyword evidence="4" id="KW-1185">Reference proteome</keyword>
<dbReference type="HOGENOM" id="CLU_2836642_0_0_1"/>
<reference evidence="2 4" key="1">
    <citation type="journal article" date="2012" name="Nature">
        <title>Algal genomes reveal evolutionary mosaicism and the fate of nucleomorphs.</title>
        <authorList>
            <consortium name="DOE Joint Genome Institute"/>
            <person name="Curtis B.A."/>
            <person name="Tanifuji G."/>
            <person name="Burki F."/>
            <person name="Gruber A."/>
            <person name="Irimia M."/>
            <person name="Maruyama S."/>
            <person name="Arias M.C."/>
            <person name="Ball S.G."/>
            <person name="Gile G.H."/>
            <person name="Hirakawa Y."/>
            <person name="Hopkins J.F."/>
            <person name="Kuo A."/>
            <person name="Rensing S.A."/>
            <person name="Schmutz J."/>
            <person name="Symeonidi A."/>
            <person name="Elias M."/>
            <person name="Eveleigh R.J."/>
            <person name="Herman E.K."/>
            <person name="Klute M.J."/>
            <person name="Nakayama T."/>
            <person name="Obornik M."/>
            <person name="Reyes-Prieto A."/>
            <person name="Armbrust E.V."/>
            <person name="Aves S.J."/>
            <person name="Beiko R.G."/>
            <person name="Coutinho P."/>
            <person name="Dacks J.B."/>
            <person name="Durnford D.G."/>
            <person name="Fast N.M."/>
            <person name="Green B.R."/>
            <person name="Grisdale C.J."/>
            <person name="Hempel F."/>
            <person name="Henrissat B."/>
            <person name="Hoppner M.P."/>
            <person name="Ishida K."/>
            <person name="Kim E."/>
            <person name="Koreny L."/>
            <person name="Kroth P.G."/>
            <person name="Liu Y."/>
            <person name="Malik S.B."/>
            <person name="Maier U.G."/>
            <person name="McRose D."/>
            <person name="Mock T."/>
            <person name="Neilson J.A."/>
            <person name="Onodera N.T."/>
            <person name="Poole A.M."/>
            <person name="Pritham E.J."/>
            <person name="Richards T.A."/>
            <person name="Rocap G."/>
            <person name="Roy S.W."/>
            <person name="Sarai C."/>
            <person name="Schaack S."/>
            <person name="Shirato S."/>
            <person name="Slamovits C.H."/>
            <person name="Spencer D.F."/>
            <person name="Suzuki S."/>
            <person name="Worden A.Z."/>
            <person name="Zauner S."/>
            <person name="Barry K."/>
            <person name="Bell C."/>
            <person name="Bharti A.K."/>
            <person name="Crow J.A."/>
            <person name="Grimwood J."/>
            <person name="Kramer R."/>
            <person name="Lindquist E."/>
            <person name="Lucas S."/>
            <person name="Salamov A."/>
            <person name="McFadden G.I."/>
            <person name="Lane C.E."/>
            <person name="Keeling P.J."/>
            <person name="Gray M.W."/>
            <person name="Grigoriev I.V."/>
            <person name="Archibald J.M."/>
        </authorList>
    </citation>
    <scope>NUCLEOTIDE SEQUENCE</scope>
    <source>
        <strain evidence="2 4">CCMP2712</strain>
    </source>
</reference>
<gene>
    <name evidence="2" type="ORF">GUITHDRAFT_106161</name>
</gene>
<dbReference type="KEGG" id="gtt:GUITHDRAFT_106161"/>
<reference evidence="3" key="3">
    <citation type="submission" date="2015-06" db="UniProtKB">
        <authorList>
            <consortium name="EnsemblProtists"/>
        </authorList>
    </citation>
    <scope>IDENTIFICATION</scope>
</reference>
<evidence type="ECO:0000313" key="3">
    <source>
        <dbReference type="EnsemblProtists" id="EKX48081"/>
    </source>
</evidence>
<feature type="transmembrane region" description="Helical" evidence="1">
    <location>
        <begin position="45"/>
        <end position="63"/>
    </location>
</feature>
<evidence type="ECO:0000256" key="1">
    <source>
        <dbReference type="SAM" id="Phobius"/>
    </source>
</evidence>
<accession>L1JHV9</accession>
<dbReference type="EMBL" id="JH992987">
    <property type="protein sequence ID" value="EKX48081.1"/>
    <property type="molecule type" value="Genomic_DNA"/>
</dbReference>
<dbReference type="PaxDb" id="55529-EKX48081"/>
<dbReference type="Proteomes" id="UP000011087">
    <property type="component" value="Unassembled WGS sequence"/>
</dbReference>
<protein>
    <submittedName>
        <fullName evidence="2 3">Uncharacterized protein</fullName>
    </submittedName>
</protein>
<sequence length="66" mass="7224">MPRHDGSKKRTKSIAKMAYTNNEEDNTPVISAIESARAHRLEKGVYQLILALAIGFLAGYAVAKAH</sequence>
<evidence type="ECO:0000313" key="4">
    <source>
        <dbReference type="Proteomes" id="UP000011087"/>
    </source>
</evidence>
<dbReference type="EnsemblProtists" id="EKX48081">
    <property type="protein sequence ID" value="EKX48081"/>
    <property type="gene ID" value="GUITHDRAFT_106161"/>
</dbReference>
<keyword evidence="1" id="KW-0812">Transmembrane</keyword>
<name>L1JHV9_GUITC</name>
<keyword evidence="1" id="KW-0472">Membrane</keyword>
<dbReference type="AlphaFoldDB" id="L1JHV9"/>